<feature type="compositionally biased region" description="Polar residues" evidence="1">
    <location>
        <begin position="168"/>
        <end position="189"/>
    </location>
</feature>
<feature type="region of interest" description="Disordered" evidence="1">
    <location>
        <begin position="464"/>
        <end position="495"/>
    </location>
</feature>
<dbReference type="OrthoDB" id="5419922at2759"/>
<accession>A0A9N9LAE1</accession>
<feature type="compositionally biased region" description="Acidic residues" evidence="1">
    <location>
        <begin position="588"/>
        <end position="602"/>
    </location>
</feature>
<comment type="caution">
    <text evidence="2">The sequence shown here is derived from an EMBL/GenBank/DDBJ whole genome shotgun (WGS) entry which is preliminary data.</text>
</comment>
<name>A0A9N9LAE1_9HELO</name>
<evidence type="ECO:0008006" key="4">
    <source>
        <dbReference type="Google" id="ProtNLM"/>
    </source>
</evidence>
<feature type="region of interest" description="Disordered" evidence="1">
    <location>
        <begin position="331"/>
        <end position="357"/>
    </location>
</feature>
<sequence length="1139" mass="126445">MNRYTRRALEDTPYFEEPYYNSSAYLPEDLICEGSDNEQSEQEIRAKRKRYEEHARRYTRGFMPTLQSTSLTHSLDNWSNPWRKQSHIREKPAARVVHCHTPELNATDNRGCEQDGTTEGGETERPDDETRYSSLQNEQVRSTIIPASEGSLASSSWATEQKDTMMLRQSHTQNMDSRPNAQISNNDTSPHSDDEQHTGLQSRKRGGLDGNPTWLKGSYPSKRARWEGPSLATPTPNLAGLNSRIQRPRPAVRCEPGDWDSTQHMSSPSPFASFQDIPRKALQNNNQEGLDLPPVQTPLSGNYQISKQPLTLPGWTPDFQPLYSNTMVTHDQGITSEPPTRIGSSQRSRHVERRYTESPVERETLSYDPIRLFPLYKTPGSVAGNKDLQSTGRYTLPLSSPLTDPRSRAAQTTSREKGDFITEVPSLLHSSVKKRCASQPGMEEGNSFVTEVAAASQNLEEFQYRKRRPKKEKSSPLKLRSSEHEHQAISTSRQSLKISQPINISGGIPKLREAASEIGVMEQGEGKTNTHQAIDLEIQEAEGENLIHKEHGEDENVLASGPIALWYTHSSPKKSCSIQEEERSSGNDETDGEDSSDHEDEVGQSLHNLLDILSQSNSPVNDLPEVVVSIPEEAVPDSHISASPNLSSLVPVSQLLPNSAHQISRKYSPEGDDNAKVEISRCIYDFSTQSFNTTPQRSAIPHLSQGSSASSRATESHSQKRGRDSESVEQAPLESPFVPPDDVLGSGSSNRIVQSGEPDVIVRCRLSPSPHISDPASSPVNSARSQISGSISSIGQDDFEYVSARATPEAADPAVVEQIHSKTPVQVSQVLQPEEQSPWAVASIVPPYSNGIPSEVKHTQSIDHDLHDREEMDTTDHAPLEDTSWQHIERPQTPENDDLRPFNDLMTPPPQSSAKSPDASEYEPQNTQDLIEAATNNPWKTPKRNPAKPGKRVSFGILEEEEEKTEPVRSRSVRRYSPPPLKAIELFEEETSADGTIASGFKKHFSAIRNPRRLILEDPITNSSPSVGAMAEAFVTADQEAPKEASHGSSRYLKPRTTNVMRWDDSEDLEDSISNLNSPTKSKGDGFQTDFNMDDVLGEVADFLGEWSVEADIQKARELNKTSEAEDNGAKRRRLFGIT</sequence>
<reference evidence="2" key="1">
    <citation type="submission" date="2021-07" db="EMBL/GenBank/DDBJ databases">
        <authorList>
            <person name="Durling M."/>
        </authorList>
    </citation>
    <scope>NUCLEOTIDE SEQUENCE</scope>
</reference>
<feature type="compositionally biased region" description="Low complexity" evidence="1">
    <location>
        <begin position="704"/>
        <end position="713"/>
    </location>
</feature>
<evidence type="ECO:0000256" key="1">
    <source>
        <dbReference type="SAM" id="MobiDB-lite"/>
    </source>
</evidence>
<feature type="region of interest" description="Disordered" evidence="1">
    <location>
        <begin position="382"/>
        <end position="416"/>
    </location>
</feature>
<feature type="region of interest" description="Disordered" evidence="1">
    <location>
        <begin position="874"/>
        <end position="925"/>
    </location>
</feature>
<proteinExistence type="predicted"/>
<protein>
    <recommendedName>
        <fullName evidence="4">Protamine P1</fullName>
    </recommendedName>
</protein>
<dbReference type="AlphaFoldDB" id="A0A9N9LAE1"/>
<feature type="region of interest" description="Disordered" evidence="1">
    <location>
        <begin position="101"/>
        <end position="156"/>
    </location>
</feature>
<feature type="compositionally biased region" description="Basic and acidic residues" evidence="1">
    <location>
        <begin position="122"/>
        <end position="131"/>
    </location>
</feature>
<dbReference type="EMBL" id="CAJVRL010000103">
    <property type="protein sequence ID" value="CAG8960963.1"/>
    <property type="molecule type" value="Genomic_DNA"/>
</dbReference>
<feature type="compositionally biased region" description="Basic and acidic residues" evidence="1">
    <location>
        <begin position="1120"/>
        <end position="1130"/>
    </location>
</feature>
<keyword evidence="3" id="KW-1185">Reference proteome</keyword>
<feature type="region of interest" description="Disordered" evidence="1">
    <location>
        <begin position="693"/>
        <end position="791"/>
    </location>
</feature>
<feature type="compositionally biased region" description="Polar residues" evidence="1">
    <location>
        <begin position="331"/>
        <end position="346"/>
    </location>
</feature>
<evidence type="ECO:0000313" key="3">
    <source>
        <dbReference type="Proteomes" id="UP000696280"/>
    </source>
</evidence>
<feature type="compositionally biased region" description="Basic and acidic residues" evidence="1">
    <location>
        <begin position="887"/>
        <end position="901"/>
    </location>
</feature>
<feature type="compositionally biased region" description="Polar residues" evidence="1">
    <location>
        <begin position="387"/>
        <end position="402"/>
    </location>
</feature>
<organism evidence="2 3">
    <name type="scientific">Hymenoscyphus fraxineus</name>
    <dbReference type="NCBI Taxonomy" id="746836"/>
    <lineage>
        <taxon>Eukaryota</taxon>
        <taxon>Fungi</taxon>
        <taxon>Dikarya</taxon>
        <taxon>Ascomycota</taxon>
        <taxon>Pezizomycotina</taxon>
        <taxon>Leotiomycetes</taxon>
        <taxon>Helotiales</taxon>
        <taxon>Helotiaceae</taxon>
        <taxon>Hymenoscyphus</taxon>
    </lineage>
</organism>
<feature type="compositionally biased region" description="Basic and acidic residues" evidence="1">
    <location>
        <begin position="472"/>
        <end position="487"/>
    </location>
</feature>
<feature type="compositionally biased region" description="Polar residues" evidence="1">
    <location>
        <begin position="132"/>
        <end position="142"/>
    </location>
</feature>
<evidence type="ECO:0000313" key="2">
    <source>
        <dbReference type="EMBL" id="CAG8960963.1"/>
    </source>
</evidence>
<feature type="compositionally biased region" description="Polar residues" evidence="1">
    <location>
        <begin position="775"/>
        <end position="784"/>
    </location>
</feature>
<gene>
    <name evidence="2" type="ORF">HYFRA_00002501</name>
</gene>
<feature type="region of interest" description="Disordered" evidence="1">
    <location>
        <begin position="168"/>
        <end position="242"/>
    </location>
</feature>
<feature type="compositionally biased region" description="Basic and acidic residues" evidence="1">
    <location>
        <begin position="714"/>
        <end position="726"/>
    </location>
</feature>
<feature type="region of interest" description="Disordered" evidence="1">
    <location>
        <begin position="1120"/>
        <end position="1139"/>
    </location>
</feature>
<dbReference type="Proteomes" id="UP000696280">
    <property type="component" value="Unassembled WGS sequence"/>
</dbReference>
<feature type="region of interest" description="Disordered" evidence="1">
    <location>
        <begin position="571"/>
        <end position="602"/>
    </location>
</feature>